<organism evidence="2 3">
    <name type="scientific">Apostasia shenzhenica</name>
    <dbReference type="NCBI Taxonomy" id="1088818"/>
    <lineage>
        <taxon>Eukaryota</taxon>
        <taxon>Viridiplantae</taxon>
        <taxon>Streptophyta</taxon>
        <taxon>Embryophyta</taxon>
        <taxon>Tracheophyta</taxon>
        <taxon>Spermatophyta</taxon>
        <taxon>Magnoliopsida</taxon>
        <taxon>Liliopsida</taxon>
        <taxon>Asparagales</taxon>
        <taxon>Orchidaceae</taxon>
        <taxon>Apostasioideae</taxon>
        <taxon>Apostasia</taxon>
    </lineage>
</organism>
<dbReference type="EMBL" id="KZ451961">
    <property type="protein sequence ID" value="PKA57694.1"/>
    <property type="molecule type" value="Genomic_DNA"/>
</dbReference>
<feature type="signal peptide" evidence="1">
    <location>
        <begin position="1"/>
        <end position="21"/>
    </location>
</feature>
<evidence type="ECO:0000313" key="3">
    <source>
        <dbReference type="Proteomes" id="UP000236161"/>
    </source>
</evidence>
<protein>
    <submittedName>
        <fullName evidence="2">Uncharacterized protein</fullName>
    </submittedName>
</protein>
<reference evidence="2 3" key="1">
    <citation type="journal article" date="2017" name="Nature">
        <title>The Apostasia genome and the evolution of orchids.</title>
        <authorList>
            <person name="Zhang G.Q."/>
            <person name="Liu K.W."/>
            <person name="Li Z."/>
            <person name="Lohaus R."/>
            <person name="Hsiao Y.Y."/>
            <person name="Niu S.C."/>
            <person name="Wang J.Y."/>
            <person name="Lin Y.C."/>
            <person name="Xu Q."/>
            <person name="Chen L.J."/>
            <person name="Yoshida K."/>
            <person name="Fujiwara S."/>
            <person name="Wang Z.W."/>
            <person name="Zhang Y.Q."/>
            <person name="Mitsuda N."/>
            <person name="Wang M."/>
            <person name="Liu G.H."/>
            <person name="Pecoraro L."/>
            <person name="Huang H.X."/>
            <person name="Xiao X.J."/>
            <person name="Lin M."/>
            <person name="Wu X.Y."/>
            <person name="Wu W.L."/>
            <person name="Chen Y.Y."/>
            <person name="Chang S.B."/>
            <person name="Sakamoto S."/>
            <person name="Ohme-Takagi M."/>
            <person name="Yagi M."/>
            <person name="Zeng S.J."/>
            <person name="Shen C.Y."/>
            <person name="Yeh C.M."/>
            <person name="Luo Y.B."/>
            <person name="Tsai W.C."/>
            <person name="Van de Peer Y."/>
            <person name="Liu Z.J."/>
        </authorList>
    </citation>
    <scope>NUCLEOTIDE SEQUENCE [LARGE SCALE GENOMIC DNA]</scope>
    <source>
        <strain evidence="3">cv. Shenzhen</strain>
        <tissue evidence="2">Stem</tissue>
    </source>
</reference>
<feature type="chain" id="PRO_5014194464" evidence="1">
    <location>
        <begin position="22"/>
        <end position="149"/>
    </location>
</feature>
<evidence type="ECO:0000313" key="2">
    <source>
        <dbReference type="EMBL" id="PKA57694.1"/>
    </source>
</evidence>
<dbReference type="AlphaFoldDB" id="A0A2I0AQ81"/>
<gene>
    <name evidence="2" type="ORF">AXF42_Ash016740</name>
</gene>
<accession>A0A2I0AQ81</accession>
<evidence type="ECO:0000256" key="1">
    <source>
        <dbReference type="SAM" id="SignalP"/>
    </source>
</evidence>
<dbReference type="Proteomes" id="UP000236161">
    <property type="component" value="Unassembled WGS sequence"/>
</dbReference>
<keyword evidence="1" id="KW-0732">Signal</keyword>
<name>A0A2I0AQ81_9ASPA</name>
<keyword evidence="3" id="KW-1185">Reference proteome</keyword>
<sequence length="149" mass="16755">MEYYSTRRLLTLAVAAVVVCGTGQMTTTTAEGEWMELGRPTADIIARLAADVYNHLQHRQLTYLWALGAVVCYGNAEQNGFVYDIKFSAYLDLYGIPVDGRWVKIMTTLVIAHMRILVPYDISHRRASILGKPDFVYGGGLPFNKNRHN</sequence>
<proteinExistence type="predicted"/>